<dbReference type="InterPro" id="IPR046493">
    <property type="entry name" value="DUF6586"/>
</dbReference>
<protein>
    <recommendedName>
        <fullName evidence="3">PasA protein</fullName>
    </recommendedName>
</protein>
<comment type="caution">
    <text evidence="1">The sequence shown here is derived from an EMBL/GenBank/DDBJ whole genome shotgun (WGS) entry which is preliminary data.</text>
</comment>
<dbReference type="EMBL" id="BAABBN010000004">
    <property type="protein sequence ID" value="GAA3911847.1"/>
    <property type="molecule type" value="Genomic_DNA"/>
</dbReference>
<dbReference type="Pfam" id="PF20227">
    <property type="entry name" value="DUF6586"/>
    <property type="match status" value="1"/>
</dbReference>
<proteinExistence type="predicted"/>
<gene>
    <name evidence="1" type="ORF">GCM10022277_03130</name>
</gene>
<organism evidence="1 2">
    <name type="scientific">Litoribacillus peritrichatus</name>
    <dbReference type="NCBI Taxonomy" id="718191"/>
    <lineage>
        <taxon>Bacteria</taxon>
        <taxon>Pseudomonadati</taxon>
        <taxon>Pseudomonadota</taxon>
        <taxon>Gammaproteobacteria</taxon>
        <taxon>Oceanospirillales</taxon>
        <taxon>Oceanospirillaceae</taxon>
        <taxon>Litoribacillus</taxon>
    </lineage>
</organism>
<dbReference type="RefSeq" id="WP_344794775.1">
    <property type="nucleotide sequence ID" value="NZ_BAABBN010000004.1"/>
</dbReference>
<sequence length="175" mass="19925">MADKASNWIPLTNEKLFFAQVILSYYQTEQQKQSTFGKNTLAGLAESAIAHLYNAYTGLLCELAAEHNLVFQPESITLNELNESLMTRDNGRRDIAELLALVEDQNSWLSGLLSRYRNRFISKQQKSEYKAEEPQLINAISVQSVEDAHSEFDIQAAYQSLKALVESIRSYRIED</sequence>
<dbReference type="Proteomes" id="UP001501565">
    <property type="component" value="Unassembled WGS sequence"/>
</dbReference>
<evidence type="ECO:0000313" key="1">
    <source>
        <dbReference type="EMBL" id="GAA3911847.1"/>
    </source>
</evidence>
<name>A0ABP7LZV2_9GAMM</name>
<evidence type="ECO:0000313" key="2">
    <source>
        <dbReference type="Proteomes" id="UP001501565"/>
    </source>
</evidence>
<reference evidence="2" key="1">
    <citation type="journal article" date="2019" name="Int. J. Syst. Evol. Microbiol.">
        <title>The Global Catalogue of Microorganisms (GCM) 10K type strain sequencing project: providing services to taxonomists for standard genome sequencing and annotation.</title>
        <authorList>
            <consortium name="The Broad Institute Genomics Platform"/>
            <consortium name="The Broad Institute Genome Sequencing Center for Infectious Disease"/>
            <person name="Wu L."/>
            <person name="Ma J."/>
        </authorList>
    </citation>
    <scope>NUCLEOTIDE SEQUENCE [LARGE SCALE GENOMIC DNA]</scope>
    <source>
        <strain evidence="2">JCM 17551</strain>
    </source>
</reference>
<evidence type="ECO:0008006" key="3">
    <source>
        <dbReference type="Google" id="ProtNLM"/>
    </source>
</evidence>
<keyword evidence="2" id="KW-1185">Reference proteome</keyword>
<accession>A0ABP7LZV2</accession>